<protein>
    <submittedName>
        <fullName evidence="2">Uncharacterized protein</fullName>
    </submittedName>
</protein>
<reference evidence="2" key="1">
    <citation type="submission" date="2021-02" db="EMBL/GenBank/DDBJ databases">
        <authorList>
            <person name="Nowell W R."/>
        </authorList>
    </citation>
    <scope>NUCLEOTIDE SEQUENCE</scope>
</reference>
<evidence type="ECO:0000256" key="1">
    <source>
        <dbReference type="SAM" id="MobiDB-lite"/>
    </source>
</evidence>
<feature type="region of interest" description="Disordered" evidence="1">
    <location>
        <begin position="116"/>
        <end position="148"/>
    </location>
</feature>
<name>A0A819K9E7_9BILA</name>
<organism evidence="2 3">
    <name type="scientific">Rotaria magnacalcarata</name>
    <dbReference type="NCBI Taxonomy" id="392030"/>
    <lineage>
        <taxon>Eukaryota</taxon>
        <taxon>Metazoa</taxon>
        <taxon>Spiralia</taxon>
        <taxon>Gnathifera</taxon>
        <taxon>Rotifera</taxon>
        <taxon>Eurotatoria</taxon>
        <taxon>Bdelloidea</taxon>
        <taxon>Philodinida</taxon>
        <taxon>Philodinidae</taxon>
        <taxon>Rotaria</taxon>
    </lineage>
</organism>
<feature type="compositionally biased region" description="Polar residues" evidence="1">
    <location>
        <begin position="139"/>
        <end position="148"/>
    </location>
</feature>
<sequence length="148" mass="17390">MKEFTVTNKKPQQNKEYKKSMNDKHDLAIIKYLYMTELNLDQAHYDYIEHFLVDTEVCLPDKVRVSLYYEELKRVTENFTRDATRINCAKVCSLYRRALPRLIQLLQTKQGEIADPEVEQTSIDDEGSVDQEDEGKWVTQCSKTSQCL</sequence>
<comment type="caution">
    <text evidence="2">The sequence shown here is derived from an EMBL/GenBank/DDBJ whole genome shotgun (WGS) entry which is preliminary data.</text>
</comment>
<dbReference type="Proteomes" id="UP000663842">
    <property type="component" value="Unassembled WGS sequence"/>
</dbReference>
<feature type="compositionally biased region" description="Acidic residues" evidence="1">
    <location>
        <begin position="116"/>
        <end position="133"/>
    </location>
</feature>
<accession>A0A819K9E7</accession>
<dbReference type="AlphaFoldDB" id="A0A819K9E7"/>
<evidence type="ECO:0000313" key="2">
    <source>
        <dbReference type="EMBL" id="CAF3946250.1"/>
    </source>
</evidence>
<proteinExistence type="predicted"/>
<evidence type="ECO:0000313" key="3">
    <source>
        <dbReference type="Proteomes" id="UP000663842"/>
    </source>
</evidence>
<dbReference type="EMBL" id="CAJOBF010001394">
    <property type="protein sequence ID" value="CAF3946250.1"/>
    <property type="molecule type" value="Genomic_DNA"/>
</dbReference>
<gene>
    <name evidence="2" type="ORF">UXM345_LOCUS13066</name>
</gene>